<evidence type="ECO:0000313" key="2">
    <source>
        <dbReference type="EnsemblMetazoa" id="G32176.1:cds"/>
    </source>
</evidence>
<feature type="chain" id="PRO_5036463568" evidence="1">
    <location>
        <begin position="18"/>
        <end position="94"/>
    </location>
</feature>
<accession>A0A8W8MB13</accession>
<feature type="signal peptide" evidence="1">
    <location>
        <begin position="1"/>
        <end position="17"/>
    </location>
</feature>
<reference evidence="2" key="1">
    <citation type="submission" date="2022-08" db="UniProtKB">
        <authorList>
            <consortium name="EnsemblMetazoa"/>
        </authorList>
    </citation>
    <scope>IDENTIFICATION</scope>
    <source>
        <strain evidence="2">05x7-T-G4-1.051#20</strain>
    </source>
</reference>
<name>A0A8W8MB13_MAGGI</name>
<evidence type="ECO:0000256" key="1">
    <source>
        <dbReference type="SAM" id="SignalP"/>
    </source>
</evidence>
<dbReference type="EnsemblMetazoa" id="G32176.1">
    <property type="protein sequence ID" value="G32176.1:cds"/>
    <property type="gene ID" value="G32176"/>
</dbReference>
<proteinExistence type="predicted"/>
<evidence type="ECO:0000313" key="3">
    <source>
        <dbReference type="Proteomes" id="UP000005408"/>
    </source>
</evidence>
<keyword evidence="3" id="KW-1185">Reference proteome</keyword>
<dbReference type="Proteomes" id="UP000005408">
    <property type="component" value="Unassembled WGS sequence"/>
</dbReference>
<keyword evidence="1" id="KW-0732">Signal</keyword>
<sequence>MHLRLLVLACAVAVCYGQWWGFDDDRFENRFGWRDDMFDDRPFGFVSRRFQQPTWRTRQRQTGFVRRQSLLPRQSFYQPRFGNRFFYSDDGFDW</sequence>
<dbReference type="AlphaFoldDB" id="A0A8W8MB13"/>
<organism evidence="2 3">
    <name type="scientific">Magallana gigas</name>
    <name type="common">Pacific oyster</name>
    <name type="synonym">Crassostrea gigas</name>
    <dbReference type="NCBI Taxonomy" id="29159"/>
    <lineage>
        <taxon>Eukaryota</taxon>
        <taxon>Metazoa</taxon>
        <taxon>Spiralia</taxon>
        <taxon>Lophotrochozoa</taxon>
        <taxon>Mollusca</taxon>
        <taxon>Bivalvia</taxon>
        <taxon>Autobranchia</taxon>
        <taxon>Pteriomorphia</taxon>
        <taxon>Ostreida</taxon>
        <taxon>Ostreoidea</taxon>
        <taxon>Ostreidae</taxon>
        <taxon>Magallana</taxon>
    </lineage>
</organism>
<protein>
    <submittedName>
        <fullName evidence="2">Uncharacterized protein</fullName>
    </submittedName>
</protein>